<evidence type="ECO:0000313" key="2">
    <source>
        <dbReference type="Proteomes" id="UP000288197"/>
    </source>
</evidence>
<gene>
    <name evidence="1" type="ORF">CBF32_00975</name>
</gene>
<dbReference type="EMBL" id="NGJX01000001">
    <property type="protein sequence ID" value="RSU05600.1"/>
    <property type="molecule type" value="Genomic_DNA"/>
</dbReference>
<protein>
    <submittedName>
        <fullName evidence="1">Uncharacterized protein</fullName>
    </submittedName>
</protein>
<dbReference type="RefSeq" id="WP_114288795.1">
    <property type="nucleotide sequence ID" value="NZ_CP081461.1"/>
</dbReference>
<reference evidence="1 2" key="1">
    <citation type="submission" date="2017-05" db="EMBL/GenBank/DDBJ databases">
        <title>Vagococcus spp. assemblies.</title>
        <authorList>
            <person name="Gulvik C.A."/>
        </authorList>
    </citation>
    <scope>NUCLEOTIDE SEQUENCE [LARGE SCALE GENOMIC DNA]</scope>
    <source>
        <strain evidence="1 2">NCFB 2497</strain>
    </source>
</reference>
<evidence type="ECO:0000313" key="1">
    <source>
        <dbReference type="EMBL" id="RSU05600.1"/>
    </source>
</evidence>
<dbReference type="Proteomes" id="UP000288197">
    <property type="component" value="Unassembled WGS sequence"/>
</dbReference>
<proteinExistence type="predicted"/>
<dbReference type="GeneID" id="63145516"/>
<organism evidence="1 2">
    <name type="scientific">Vagococcus fluvialis</name>
    <dbReference type="NCBI Taxonomy" id="2738"/>
    <lineage>
        <taxon>Bacteria</taxon>
        <taxon>Bacillati</taxon>
        <taxon>Bacillota</taxon>
        <taxon>Bacilli</taxon>
        <taxon>Lactobacillales</taxon>
        <taxon>Enterococcaceae</taxon>
        <taxon>Vagococcus</taxon>
    </lineage>
</organism>
<comment type="caution">
    <text evidence="1">The sequence shown here is derived from an EMBL/GenBank/DDBJ whole genome shotgun (WGS) entry which is preliminary data.</text>
</comment>
<accession>A0A430AE13</accession>
<dbReference type="AlphaFoldDB" id="A0A430AE13"/>
<keyword evidence="2" id="KW-1185">Reference proteome</keyword>
<name>A0A430AE13_9ENTE</name>
<sequence length="92" mass="10501">MIILINHNPIDFTSIFSSKGDNNSIKLFFEPFTKEKSNIITFTGYKNGWIQERAKLPITLEMAQLQDSAAPHQAGMIHLLLNFLATRLPRKN</sequence>